<name>A0A2I1DLX0_9PROT</name>
<dbReference type="Gene3D" id="1.10.10.60">
    <property type="entry name" value="Homeodomain-like"/>
    <property type="match status" value="1"/>
</dbReference>
<reference evidence="1 2" key="1">
    <citation type="submission" date="2017-03" db="EMBL/GenBank/DDBJ databases">
        <title>Draft genime sequence of the acidophilic sulfur-oxidizing bacterium Acidithiobacillus sp. SH, isolated from seawater.</title>
        <authorList>
            <person name="Sharmin S."/>
            <person name="Tokuhisa M."/>
            <person name="Kanao T."/>
            <person name="Kamimura K."/>
        </authorList>
    </citation>
    <scope>NUCLEOTIDE SEQUENCE [LARGE SCALE GENOMIC DNA]</scope>
    <source>
        <strain evidence="1 2">SH</strain>
    </source>
</reference>
<evidence type="ECO:0008006" key="3">
    <source>
        <dbReference type="Google" id="ProtNLM"/>
    </source>
</evidence>
<dbReference type="SUPFAM" id="SSF46689">
    <property type="entry name" value="Homeodomain-like"/>
    <property type="match status" value="1"/>
</dbReference>
<dbReference type="FunCoup" id="A0A2I1DLX0">
    <property type="interactions" value="30"/>
</dbReference>
<dbReference type="EMBL" id="MXAV01000033">
    <property type="protein sequence ID" value="PKY10864.1"/>
    <property type="molecule type" value="Genomic_DNA"/>
</dbReference>
<dbReference type="Pfam" id="PF01527">
    <property type="entry name" value="HTH_Tnp_1"/>
    <property type="match status" value="1"/>
</dbReference>
<dbReference type="AlphaFoldDB" id="A0A2I1DLX0"/>
<gene>
    <name evidence="1" type="ORF">B1757_07905</name>
</gene>
<dbReference type="InterPro" id="IPR009057">
    <property type="entry name" value="Homeodomain-like_sf"/>
</dbReference>
<comment type="caution">
    <text evidence="1">The sequence shown here is derived from an EMBL/GenBank/DDBJ whole genome shotgun (WGS) entry which is preliminary data.</text>
</comment>
<dbReference type="Proteomes" id="UP000234329">
    <property type="component" value="Unassembled WGS sequence"/>
</dbReference>
<keyword evidence="2" id="KW-1185">Reference proteome</keyword>
<dbReference type="InterPro" id="IPR002514">
    <property type="entry name" value="Transposase_8"/>
</dbReference>
<accession>A0A2I1DLX0</accession>
<dbReference type="GO" id="GO:0004803">
    <property type="term" value="F:transposase activity"/>
    <property type="evidence" value="ECO:0007669"/>
    <property type="project" value="InterPro"/>
</dbReference>
<dbReference type="RefSeq" id="WP_101537796.1">
    <property type="nucleotide sequence ID" value="NZ_MXAV01000033.1"/>
</dbReference>
<dbReference type="OrthoDB" id="9766656at2"/>
<organism evidence="1 2">
    <name type="scientific">Acidithiobacillus marinus</name>
    <dbReference type="NCBI Taxonomy" id="187490"/>
    <lineage>
        <taxon>Bacteria</taxon>
        <taxon>Pseudomonadati</taxon>
        <taxon>Pseudomonadota</taxon>
        <taxon>Acidithiobacillia</taxon>
        <taxon>Acidithiobacillales</taxon>
        <taxon>Acidithiobacillaceae</taxon>
        <taxon>Acidithiobacillus</taxon>
    </lineage>
</organism>
<dbReference type="InParanoid" id="A0A2I1DLX0"/>
<protein>
    <recommendedName>
        <fullName evidence="3">Transposase</fullName>
    </recommendedName>
</protein>
<dbReference type="GO" id="GO:0006313">
    <property type="term" value="P:DNA transposition"/>
    <property type="evidence" value="ECO:0007669"/>
    <property type="project" value="InterPro"/>
</dbReference>
<evidence type="ECO:0000313" key="2">
    <source>
        <dbReference type="Proteomes" id="UP000234329"/>
    </source>
</evidence>
<evidence type="ECO:0000313" key="1">
    <source>
        <dbReference type="EMBL" id="PKY10864.1"/>
    </source>
</evidence>
<sequence length="84" mass="9393">MRKKVQSYTAEFRAEAVKLVLSQGLSLQEASQRILVPKDTLAGWVAHARGGKAMNAPGARTVAELEGENQRLRKELAQMRMERE</sequence>
<proteinExistence type="predicted"/>
<dbReference type="GO" id="GO:0003677">
    <property type="term" value="F:DNA binding"/>
    <property type="evidence" value="ECO:0007669"/>
    <property type="project" value="InterPro"/>
</dbReference>